<name>A0ACA9K5Q7_9GLOM</name>
<gene>
    <name evidence="1" type="ORF">DHETER_LOCUS965</name>
</gene>
<dbReference type="EMBL" id="CAJVPU010000532">
    <property type="protein sequence ID" value="CAG8453721.1"/>
    <property type="molecule type" value="Genomic_DNA"/>
</dbReference>
<sequence length="182" mass="20694">IWESENISLCKEYSLSGINGKGRLDFTIKQDQNILCVIEAKALNGFCENAKRLGLISWNFILLGFAFVAALDHALASRSEVMVLGHTVIIVIDFRRYVGCLANFNKYNKNVNAKKVIVSQFCIISTRLTLSIGMCQSFEYYDKVRVLNRVEKKFYGEIDRILKKKTDDSATLSVIIQIDLRL</sequence>
<organism evidence="1 2">
    <name type="scientific">Dentiscutata heterogama</name>
    <dbReference type="NCBI Taxonomy" id="1316150"/>
    <lineage>
        <taxon>Eukaryota</taxon>
        <taxon>Fungi</taxon>
        <taxon>Fungi incertae sedis</taxon>
        <taxon>Mucoromycota</taxon>
        <taxon>Glomeromycotina</taxon>
        <taxon>Glomeromycetes</taxon>
        <taxon>Diversisporales</taxon>
        <taxon>Gigasporaceae</taxon>
        <taxon>Dentiscutata</taxon>
    </lineage>
</organism>
<protein>
    <submittedName>
        <fullName evidence="1">10159_t:CDS:1</fullName>
    </submittedName>
</protein>
<accession>A0ACA9K5Q7</accession>
<evidence type="ECO:0000313" key="1">
    <source>
        <dbReference type="EMBL" id="CAG8453721.1"/>
    </source>
</evidence>
<reference evidence="1" key="1">
    <citation type="submission" date="2021-06" db="EMBL/GenBank/DDBJ databases">
        <authorList>
            <person name="Kallberg Y."/>
            <person name="Tangrot J."/>
            <person name="Rosling A."/>
        </authorList>
    </citation>
    <scope>NUCLEOTIDE SEQUENCE</scope>
    <source>
        <strain evidence="1">IL203A</strain>
    </source>
</reference>
<comment type="caution">
    <text evidence="1">The sequence shown here is derived from an EMBL/GenBank/DDBJ whole genome shotgun (WGS) entry which is preliminary data.</text>
</comment>
<evidence type="ECO:0000313" key="2">
    <source>
        <dbReference type="Proteomes" id="UP000789702"/>
    </source>
</evidence>
<proteinExistence type="predicted"/>
<dbReference type="Proteomes" id="UP000789702">
    <property type="component" value="Unassembled WGS sequence"/>
</dbReference>
<feature type="non-terminal residue" evidence="1">
    <location>
        <position position="1"/>
    </location>
</feature>
<keyword evidence="2" id="KW-1185">Reference proteome</keyword>